<sequence>MGLLIVDKDKTARRVLADLLIEEGYDVTVTSSAAQALYDILKKSAQVVLLGEEFDELRAADLIPLLKQCRKDVNIILVSDKVPLPLIRKVRKEGIFYHALRPLGAEGREEIRQAVRCALASVQNCHSH</sequence>
<protein>
    <submittedName>
        <fullName evidence="4">Response regulator</fullName>
    </submittedName>
</protein>
<evidence type="ECO:0000259" key="3">
    <source>
        <dbReference type="PROSITE" id="PS50110"/>
    </source>
</evidence>
<accession>A0A8J7IQS1</accession>
<proteinExistence type="predicted"/>
<name>A0A8J7IQS1_9BACT</name>
<dbReference type="InterPro" id="IPR050595">
    <property type="entry name" value="Bact_response_regulator"/>
</dbReference>
<evidence type="ECO:0000313" key="5">
    <source>
        <dbReference type="Proteomes" id="UP000636888"/>
    </source>
</evidence>
<dbReference type="SUPFAM" id="SSF52172">
    <property type="entry name" value="CheY-like"/>
    <property type="match status" value="1"/>
</dbReference>
<evidence type="ECO:0000313" key="4">
    <source>
        <dbReference type="EMBL" id="MBJ6726303.1"/>
    </source>
</evidence>
<feature type="domain" description="Response regulatory" evidence="3">
    <location>
        <begin position="2"/>
        <end position="116"/>
    </location>
</feature>
<keyword evidence="5" id="KW-1185">Reference proteome</keyword>
<dbReference type="Pfam" id="PF00072">
    <property type="entry name" value="Response_reg"/>
    <property type="match status" value="1"/>
</dbReference>
<dbReference type="GO" id="GO:0000160">
    <property type="term" value="P:phosphorelay signal transduction system"/>
    <property type="evidence" value="ECO:0007669"/>
    <property type="project" value="InterPro"/>
</dbReference>
<dbReference type="RefSeq" id="WP_199385210.1">
    <property type="nucleotide sequence ID" value="NZ_JAEMHM010000013.1"/>
</dbReference>
<dbReference type="CDD" id="cd00156">
    <property type="entry name" value="REC"/>
    <property type="match status" value="1"/>
</dbReference>
<dbReference type="AlphaFoldDB" id="A0A8J7IQS1"/>
<reference evidence="4" key="1">
    <citation type="submission" date="2020-12" db="EMBL/GenBank/DDBJ databases">
        <title>Geomonas sp. Red875, isolated from river sediment.</title>
        <authorList>
            <person name="Xu Z."/>
            <person name="Zhang Z."/>
            <person name="Masuda Y."/>
            <person name="Itoh H."/>
            <person name="Senoo K."/>
        </authorList>
    </citation>
    <scope>NUCLEOTIDE SEQUENCE</scope>
    <source>
        <strain evidence="4">Red875</strain>
    </source>
</reference>
<organism evidence="4 5">
    <name type="scientific">Geomesophilobacter sediminis</name>
    <dbReference type="NCBI Taxonomy" id="2798584"/>
    <lineage>
        <taxon>Bacteria</taxon>
        <taxon>Pseudomonadati</taxon>
        <taxon>Thermodesulfobacteriota</taxon>
        <taxon>Desulfuromonadia</taxon>
        <taxon>Geobacterales</taxon>
        <taxon>Geobacteraceae</taxon>
        <taxon>Geomesophilobacter</taxon>
    </lineage>
</organism>
<comment type="caution">
    <text evidence="4">The sequence shown here is derived from an EMBL/GenBank/DDBJ whole genome shotgun (WGS) entry which is preliminary data.</text>
</comment>
<comment type="caution">
    <text evidence="2">Lacks conserved residue(s) required for the propagation of feature annotation.</text>
</comment>
<dbReference type="InterPro" id="IPR001789">
    <property type="entry name" value="Sig_transdc_resp-reg_receiver"/>
</dbReference>
<dbReference type="PROSITE" id="PS50110">
    <property type="entry name" value="RESPONSE_REGULATORY"/>
    <property type="match status" value="1"/>
</dbReference>
<evidence type="ECO:0000256" key="2">
    <source>
        <dbReference type="PROSITE-ProRule" id="PRU00169"/>
    </source>
</evidence>
<evidence type="ECO:0000256" key="1">
    <source>
        <dbReference type="ARBA" id="ARBA00022553"/>
    </source>
</evidence>
<dbReference type="Proteomes" id="UP000636888">
    <property type="component" value="Unassembled WGS sequence"/>
</dbReference>
<dbReference type="PANTHER" id="PTHR44591">
    <property type="entry name" value="STRESS RESPONSE REGULATOR PROTEIN 1"/>
    <property type="match status" value="1"/>
</dbReference>
<dbReference type="EMBL" id="JAEMHM010000013">
    <property type="protein sequence ID" value="MBJ6726303.1"/>
    <property type="molecule type" value="Genomic_DNA"/>
</dbReference>
<dbReference type="PANTHER" id="PTHR44591:SF20">
    <property type="entry name" value="PROTEIN PILH"/>
    <property type="match status" value="1"/>
</dbReference>
<keyword evidence="1" id="KW-0597">Phosphoprotein</keyword>
<dbReference type="InterPro" id="IPR011006">
    <property type="entry name" value="CheY-like_superfamily"/>
</dbReference>
<gene>
    <name evidence="4" type="ORF">JFN93_16435</name>
</gene>
<dbReference type="Gene3D" id="3.40.50.2300">
    <property type="match status" value="1"/>
</dbReference>